<accession>A0A830F9V9</accession>
<dbReference type="SUPFAM" id="SSF51126">
    <property type="entry name" value="Pectin lyase-like"/>
    <property type="match status" value="1"/>
</dbReference>
<organism evidence="1 2">
    <name type="scientific">Haloarcula argentinensis</name>
    <dbReference type="NCBI Taxonomy" id="43776"/>
    <lineage>
        <taxon>Archaea</taxon>
        <taxon>Methanobacteriati</taxon>
        <taxon>Methanobacteriota</taxon>
        <taxon>Stenosarchaea group</taxon>
        <taxon>Halobacteria</taxon>
        <taxon>Halobacteriales</taxon>
        <taxon>Haloarculaceae</taxon>
        <taxon>Haloarcula</taxon>
    </lineage>
</organism>
<dbReference type="SUPFAM" id="SSF53795">
    <property type="entry name" value="PEP carboxykinase-like"/>
    <property type="match status" value="1"/>
</dbReference>
<dbReference type="RefSeq" id="WP_229727246.1">
    <property type="nucleotide sequence ID" value="NZ_BMON01000001.1"/>
</dbReference>
<dbReference type="Proteomes" id="UP000656367">
    <property type="component" value="Unassembled WGS sequence"/>
</dbReference>
<dbReference type="EMBL" id="BMON01000001">
    <property type="protein sequence ID" value="GGM26701.1"/>
    <property type="molecule type" value="Genomic_DNA"/>
</dbReference>
<gene>
    <name evidence="1" type="ORF">GCM10009006_05210</name>
</gene>
<evidence type="ECO:0000313" key="1">
    <source>
        <dbReference type="EMBL" id="GGM26701.1"/>
    </source>
</evidence>
<dbReference type="InterPro" id="IPR027417">
    <property type="entry name" value="P-loop_NTPase"/>
</dbReference>
<reference evidence="1" key="2">
    <citation type="submission" date="2020-09" db="EMBL/GenBank/DDBJ databases">
        <authorList>
            <person name="Sun Q."/>
            <person name="Ohkuma M."/>
        </authorList>
    </citation>
    <scope>NUCLEOTIDE SEQUENCE</scope>
    <source>
        <strain evidence="1">JCM 15759</strain>
    </source>
</reference>
<reference evidence="1" key="1">
    <citation type="journal article" date="2014" name="Int. J. Syst. Evol. Microbiol.">
        <title>Complete genome sequence of Corynebacterium casei LMG S-19264T (=DSM 44701T), isolated from a smear-ripened cheese.</title>
        <authorList>
            <consortium name="US DOE Joint Genome Institute (JGI-PGF)"/>
            <person name="Walter F."/>
            <person name="Albersmeier A."/>
            <person name="Kalinowski J."/>
            <person name="Ruckert C."/>
        </authorList>
    </citation>
    <scope>NUCLEOTIDE SEQUENCE</scope>
    <source>
        <strain evidence="1">JCM 15759</strain>
    </source>
</reference>
<proteinExistence type="predicted"/>
<protein>
    <submittedName>
        <fullName evidence="1">Uncharacterized protein</fullName>
    </submittedName>
</protein>
<dbReference type="AlphaFoldDB" id="A0A830F9V9"/>
<evidence type="ECO:0000313" key="2">
    <source>
        <dbReference type="Proteomes" id="UP000656367"/>
    </source>
</evidence>
<dbReference type="InterPro" id="IPR011050">
    <property type="entry name" value="Pectin_lyase_fold/virulence"/>
</dbReference>
<name>A0A830F9V9_HALAR</name>
<sequence>MATTNAATYEAFGLTVRSAFDVPELPPAETAPDGRVDVTITEERIPRPLSAASGTTFHAVTEREYYLLYDAATVRICDGTSIAVDPAEGVPSEVLRHVLVGPALNHLLDQRGYFVLHASTVSIDGRAVAFVGESGVGKTTTAMACLLDGHRVLSDDVAAIALDDEGPIVRSGYPSMKLDPEAVEAFDPPVEPPEQVHDGRPRHFYGLRHDQPATPVPLERIYLLEDGETIEVESVRPNEQIMALVDNTYTLGALEADGQAVSNFDACGEIVDQSGADGVDASGTTGDWSVQNTEVRRSDAGVKAINSDGDWAVTDLTVSRSDIGLVTAFSGGAWTLEDSTLETRDIGVFTARTTGAWTIQNTTIESQQQGIHAVNTNASWTIFESTISVTAQRDAIGVDARSATEGWSLTDVTIESPGIEVAE</sequence>
<dbReference type="Gene3D" id="3.40.50.300">
    <property type="entry name" value="P-loop containing nucleotide triphosphate hydrolases"/>
    <property type="match status" value="1"/>
</dbReference>
<comment type="caution">
    <text evidence="1">The sequence shown here is derived from an EMBL/GenBank/DDBJ whole genome shotgun (WGS) entry which is preliminary data.</text>
</comment>